<dbReference type="EMBL" id="RQTK01000902">
    <property type="protein sequence ID" value="RUS73775.1"/>
    <property type="molecule type" value="Genomic_DNA"/>
</dbReference>
<sequence length="121" mass="13666">MTPGKFIVPDQTGEFTGEADKLRWFLLPSEASAIVNGKMIAHVNRDDCAYKPGDIPKHHALHFSDDEWWWIRYRNLIICLIFLLVLALIAGINILIWGSLVGEYPMSETSSNNSTEGFSNK</sequence>
<keyword evidence="1" id="KW-0812">Transmembrane</keyword>
<evidence type="ECO:0000313" key="2">
    <source>
        <dbReference type="EMBL" id="RUS73775.1"/>
    </source>
</evidence>
<dbReference type="Proteomes" id="UP000271974">
    <property type="component" value="Unassembled WGS sequence"/>
</dbReference>
<keyword evidence="1" id="KW-0472">Membrane</keyword>
<keyword evidence="3" id="KW-1185">Reference proteome</keyword>
<name>A0A433SWU6_ELYCH</name>
<reference evidence="2 3" key="1">
    <citation type="submission" date="2019-01" db="EMBL/GenBank/DDBJ databases">
        <title>A draft genome assembly of the solar-powered sea slug Elysia chlorotica.</title>
        <authorList>
            <person name="Cai H."/>
            <person name="Li Q."/>
            <person name="Fang X."/>
            <person name="Li J."/>
            <person name="Curtis N.E."/>
            <person name="Altenburger A."/>
            <person name="Shibata T."/>
            <person name="Feng M."/>
            <person name="Maeda T."/>
            <person name="Schwartz J.A."/>
            <person name="Shigenobu S."/>
            <person name="Lundholm N."/>
            <person name="Nishiyama T."/>
            <person name="Yang H."/>
            <person name="Hasebe M."/>
            <person name="Li S."/>
            <person name="Pierce S.K."/>
            <person name="Wang J."/>
        </authorList>
    </citation>
    <scope>NUCLEOTIDE SEQUENCE [LARGE SCALE GENOMIC DNA]</scope>
    <source>
        <strain evidence="2">EC2010</strain>
        <tissue evidence="2">Whole organism of an adult</tissue>
    </source>
</reference>
<dbReference type="AlphaFoldDB" id="A0A433SWU6"/>
<organism evidence="2 3">
    <name type="scientific">Elysia chlorotica</name>
    <name type="common">Eastern emerald elysia</name>
    <name type="synonym">Sea slug</name>
    <dbReference type="NCBI Taxonomy" id="188477"/>
    <lineage>
        <taxon>Eukaryota</taxon>
        <taxon>Metazoa</taxon>
        <taxon>Spiralia</taxon>
        <taxon>Lophotrochozoa</taxon>
        <taxon>Mollusca</taxon>
        <taxon>Gastropoda</taxon>
        <taxon>Heterobranchia</taxon>
        <taxon>Euthyneura</taxon>
        <taxon>Panpulmonata</taxon>
        <taxon>Sacoglossa</taxon>
        <taxon>Placobranchoidea</taxon>
        <taxon>Plakobranchidae</taxon>
        <taxon>Elysia</taxon>
    </lineage>
</organism>
<feature type="non-terminal residue" evidence="2">
    <location>
        <position position="121"/>
    </location>
</feature>
<evidence type="ECO:0000313" key="3">
    <source>
        <dbReference type="Proteomes" id="UP000271974"/>
    </source>
</evidence>
<protein>
    <submittedName>
        <fullName evidence="2">Uncharacterized protein</fullName>
    </submittedName>
</protein>
<evidence type="ECO:0000256" key="1">
    <source>
        <dbReference type="SAM" id="Phobius"/>
    </source>
</evidence>
<proteinExistence type="predicted"/>
<keyword evidence="1" id="KW-1133">Transmembrane helix</keyword>
<gene>
    <name evidence="2" type="ORF">EGW08_018468</name>
</gene>
<feature type="transmembrane region" description="Helical" evidence="1">
    <location>
        <begin position="76"/>
        <end position="100"/>
    </location>
</feature>
<comment type="caution">
    <text evidence="2">The sequence shown here is derived from an EMBL/GenBank/DDBJ whole genome shotgun (WGS) entry which is preliminary data.</text>
</comment>
<accession>A0A433SWU6</accession>